<reference evidence="1" key="1">
    <citation type="submission" date="2018-02" db="EMBL/GenBank/DDBJ databases">
        <title>The genomes of Aspergillus section Nigri reveals drivers in fungal speciation.</title>
        <authorList>
            <consortium name="DOE Joint Genome Institute"/>
            <person name="Vesth T.C."/>
            <person name="Nybo J."/>
            <person name="Theobald S."/>
            <person name="Brandl J."/>
            <person name="Frisvad J.C."/>
            <person name="Nielsen K.F."/>
            <person name="Lyhne E.K."/>
            <person name="Kogle M.E."/>
            <person name="Kuo A."/>
            <person name="Riley R."/>
            <person name="Clum A."/>
            <person name="Nolan M."/>
            <person name="Lipzen A."/>
            <person name="Salamov A."/>
            <person name="Henrissat B."/>
            <person name="Wiebenga A."/>
            <person name="De vries R.P."/>
            <person name="Grigoriev I.V."/>
            <person name="Mortensen U.H."/>
            <person name="Andersen M.R."/>
            <person name="Baker S.E."/>
        </authorList>
    </citation>
    <scope>NUCLEOTIDE SEQUENCE</scope>
    <source>
        <strain evidence="1">CBS 121060</strain>
    </source>
</reference>
<dbReference type="Proteomes" id="UP000249661">
    <property type="component" value="Unassembled WGS sequence"/>
</dbReference>
<sequence length="113" mass="12879">MKRDGNEGKKRRGWKRKEGKRKRRKRGEELKINIAFSGAVFPPTLVGSFFFFSLAFFPFQFSFFSLEGQNGYANRIGPWSICLGLRGKMHQRTGKSLESAVEKSDGKSDIVLV</sequence>
<accession>A0ACD1HIR7</accession>
<dbReference type="EMBL" id="KZ824940">
    <property type="protein sequence ID" value="RAH73258.1"/>
    <property type="molecule type" value="Genomic_DNA"/>
</dbReference>
<gene>
    <name evidence="1" type="ORF">BO66DRAFT_238342</name>
</gene>
<protein>
    <submittedName>
        <fullName evidence="1">Uncharacterized protein</fullName>
    </submittedName>
</protein>
<proteinExistence type="predicted"/>
<keyword evidence="2" id="KW-1185">Reference proteome</keyword>
<evidence type="ECO:0000313" key="1">
    <source>
        <dbReference type="EMBL" id="RAH73258.1"/>
    </source>
</evidence>
<evidence type="ECO:0000313" key="2">
    <source>
        <dbReference type="Proteomes" id="UP000249661"/>
    </source>
</evidence>
<organism evidence="1 2">
    <name type="scientific">Aspergillus aculeatinus CBS 121060</name>
    <dbReference type="NCBI Taxonomy" id="1448322"/>
    <lineage>
        <taxon>Eukaryota</taxon>
        <taxon>Fungi</taxon>
        <taxon>Dikarya</taxon>
        <taxon>Ascomycota</taxon>
        <taxon>Pezizomycotina</taxon>
        <taxon>Eurotiomycetes</taxon>
        <taxon>Eurotiomycetidae</taxon>
        <taxon>Eurotiales</taxon>
        <taxon>Aspergillaceae</taxon>
        <taxon>Aspergillus</taxon>
        <taxon>Aspergillus subgen. Circumdati</taxon>
    </lineage>
</organism>
<name>A0ACD1HIR7_9EURO</name>